<evidence type="ECO:0008006" key="3">
    <source>
        <dbReference type="Google" id="ProtNLM"/>
    </source>
</evidence>
<evidence type="ECO:0000313" key="1">
    <source>
        <dbReference type="EMBL" id="SMB95475.1"/>
    </source>
</evidence>
<dbReference type="Proteomes" id="UP000192266">
    <property type="component" value="Unassembled WGS sequence"/>
</dbReference>
<dbReference type="OrthoDB" id="893408at2"/>
<proteinExistence type="predicted"/>
<sequence>MALHVLFENEHLTVSYDYSNEWLYVEWQKNQDMESVQAGAGKMLEYLRQEQCHKVLNDNRLVESMWSDASEWGGKVWLPAMAAAGLQYFAWVYSPNIYSRLSTDLTLQHAPAVGPIVFTFDNIDTASAWLRQM</sequence>
<keyword evidence="2" id="KW-1185">Reference proteome</keyword>
<accession>A0A1W1VQ20</accession>
<dbReference type="RefSeq" id="WP_084445522.1">
    <property type="nucleotide sequence ID" value="NZ_FWWW01000069.1"/>
</dbReference>
<organism evidence="1 2">
    <name type="scientific">Hymenobacter roseosalivarius DSM 11622</name>
    <dbReference type="NCBI Taxonomy" id="645990"/>
    <lineage>
        <taxon>Bacteria</taxon>
        <taxon>Pseudomonadati</taxon>
        <taxon>Bacteroidota</taxon>
        <taxon>Cytophagia</taxon>
        <taxon>Cytophagales</taxon>
        <taxon>Hymenobacteraceae</taxon>
        <taxon>Hymenobacter</taxon>
    </lineage>
</organism>
<name>A0A1W1VQ20_9BACT</name>
<gene>
    <name evidence="1" type="ORF">SAMN00120144_4099</name>
</gene>
<dbReference type="EMBL" id="FWWW01000069">
    <property type="protein sequence ID" value="SMB95475.1"/>
    <property type="molecule type" value="Genomic_DNA"/>
</dbReference>
<evidence type="ECO:0000313" key="2">
    <source>
        <dbReference type="Proteomes" id="UP000192266"/>
    </source>
</evidence>
<reference evidence="1 2" key="1">
    <citation type="submission" date="2017-04" db="EMBL/GenBank/DDBJ databases">
        <authorList>
            <person name="Afonso C.L."/>
            <person name="Miller P.J."/>
            <person name="Scott M.A."/>
            <person name="Spackman E."/>
            <person name="Goraichik I."/>
            <person name="Dimitrov K.M."/>
            <person name="Suarez D.L."/>
            <person name="Swayne D.E."/>
        </authorList>
    </citation>
    <scope>NUCLEOTIDE SEQUENCE [LARGE SCALE GENOMIC DNA]</scope>
    <source>
        <strain evidence="1 2">DSM 11622</strain>
    </source>
</reference>
<protein>
    <recommendedName>
        <fullName evidence="3">STAS/SEC14 domain-containing protein</fullName>
    </recommendedName>
</protein>
<dbReference type="AlphaFoldDB" id="A0A1W1VQ20"/>